<dbReference type="SMART" id="SM00822">
    <property type="entry name" value="PKS_KR"/>
    <property type="match status" value="1"/>
</dbReference>
<dbReference type="InterPro" id="IPR036291">
    <property type="entry name" value="NAD(P)-bd_dom_sf"/>
</dbReference>
<evidence type="ECO:0000256" key="6">
    <source>
        <dbReference type="ARBA" id="ARBA00023160"/>
    </source>
</evidence>
<dbReference type="InterPro" id="IPR057326">
    <property type="entry name" value="KR_dom"/>
</dbReference>
<gene>
    <name evidence="12" type="ORF">FC07_GL002209</name>
</gene>
<dbReference type="InterPro" id="IPR020904">
    <property type="entry name" value="Sc_DH/Rdtase_CS"/>
</dbReference>
<dbReference type="GO" id="GO:0004316">
    <property type="term" value="F:3-oxoacyl-[acyl-carrier-protein] reductase (NADPH) activity"/>
    <property type="evidence" value="ECO:0007669"/>
    <property type="project" value="UniProtKB-UniRule"/>
</dbReference>
<evidence type="ECO:0000256" key="2">
    <source>
        <dbReference type="ARBA" id="ARBA00006484"/>
    </source>
</evidence>
<evidence type="ECO:0000256" key="4">
    <source>
        <dbReference type="ARBA" id="ARBA00022832"/>
    </source>
</evidence>
<feature type="binding site" evidence="9">
    <location>
        <begin position="152"/>
        <end position="156"/>
    </location>
    <ligand>
        <name>NADP(+)</name>
        <dbReference type="ChEBI" id="CHEBI:58349"/>
    </ligand>
</feature>
<dbReference type="FunFam" id="3.40.50.720:FF:000173">
    <property type="entry name" value="3-oxoacyl-[acyl-carrier protein] reductase"/>
    <property type="match status" value="1"/>
</dbReference>
<keyword evidence="4 10" id="KW-0276">Fatty acid metabolism</keyword>
<evidence type="ECO:0000256" key="7">
    <source>
        <dbReference type="ARBA" id="ARBA00048508"/>
    </source>
</evidence>
<keyword evidence="9 10" id="KW-0521">NADP</keyword>
<evidence type="ECO:0000256" key="9">
    <source>
        <dbReference type="PIRSR" id="PIRSR611284-2"/>
    </source>
</evidence>
<dbReference type="Proteomes" id="UP000051461">
    <property type="component" value="Unassembled WGS sequence"/>
</dbReference>
<dbReference type="EMBL" id="AZDA01000033">
    <property type="protein sequence ID" value="KRK39894.1"/>
    <property type="molecule type" value="Genomic_DNA"/>
</dbReference>
<comment type="caution">
    <text evidence="12">The sequence shown here is derived from an EMBL/GenBank/DDBJ whole genome shotgun (WGS) entry which is preliminary data.</text>
</comment>
<evidence type="ECO:0000256" key="10">
    <source>
        <dbReference type="RuleBase" id="RU366074"/>
    </source>
</evidence>
<dbReference type="NCBIfam" id="TIGR01830">
    <property type="entry name" value="3oxo_ACP_reduc"/>
    <property type="match status" value="1"/>
</dbReference>
<evidence type="ECO:0000259" key="11">
    <source>
        <dbReference type="SMART" id="SM00822"/>
    </source>
</evidence>
<dbReference type="InterPro" id="IPR002347">
    <property type="entry name" value="SDR_fam"/>
</dbReference>
<dbReference type="InterPro" id="IPR050259">
    <property type="entry name" value="SDR"/>
</dbReference>
<dbReference type="PRINTS" id="PR00081">
    <property type="entry name" value="GDHRDH"/>
</dbReference>
<dbReference type="EC" id="1.1.1.100" evidence="3 10"/>
<dbReference type="PATRIC" id="fig|1423726.3.peg.2294"/>
<protein>
    <recommendedName>
        <fullName evidence="3 10">3-oxoacyl-[acyl-carrier-protein] reductase</fullName>
        <ecNumber evidence="3 10">1.1.1.100</ecNumber>
    </recommendedName>
</protein>
<accession>A0A0R1GZY4</accession>
<keyword evidence="10" id="KW-0444">Lipid biosynthesis</keyword>
<dbReference type="InterPro" id="IPR011284">
    <property type="entry name" value="3oxo_ACP_reduc"/>
</dbReference>
<evidence type="ECO:0000313" key="12">
    <source>
        <dbReference type="EMBL" id="KRK39894.1"/>
    </source>
</evidence>
<dbReference type="PANTHER" id="PTHR42879:SF2">
    <property type="entry name" value="3-OXOACYL-[ACYL-CARRIER-PROTEIN] REDUCTASE FABG"/>
    <property type="match status" value="1"/>
</dbReference>
<keyword evidence="10" id="KW-0443">Lipid metabolism</keyword>
<dbReference type="PROSITE" id="PS00061">
    <property type="entry name" value="ADH_SHORT"/>
    <property type="match status" value="1"/>
</dbReference>
<dbReference type="GO" id="GO:0051287">
    <property type="term" value="F:NAD binding"/>
    <property type="evidence" value="ECO:0007669"/>
    <property type="project" value="UniProtKB-UniRule"/>
</dbReference>
<comment type="function">
    <text evidence="10">Catalyzes the NADPH-dependent reduction of beta-ketoacyl-ACP substrates to beta-hydroxyacyl-ACP products, the first reductive step in the elongation cycle of fatty acid biosynthesis.</text>
</comment>
<evidence type="ECO:0000313" key="13">
    <source>
        <dbReference type="Proteomes" id="UP000051461"/>
    </source>
</evidence>
<dbReference type="Pfam" id="PF13561">
    <property type="entry name" value="adh_short_C2"/>
    <property type="match status" value="1"/>
</dbReference>
<feature type="binding site" evidence="9">
    <location>
        <position position="185"/>
    </location>
    <ligand>
        <name>NADP(+)</name>
        <dbReference type="ChEBI" id="CHEBI:58349"/>
    </ligand>
</feature>
<feature type="active site" description="Proton acceptor" evidence="8">
    <location>
        <position position="152"/>
    </location>
</feature>
<evidence type="ECO:0000256" key="3">
    <source>
        <dbReference type="ARBA" id="ARBA00012948"/>
    </source>
</evidence>
<dbReference type="RefSeq" id="WP_057904085.1">
    <property type="nucleotide sequence ID" value="NZ_AZDA01000033.1"/>
</dbReference>
<evidence type="ECO:0000256" key="8">
    <source>
        <dbReference type="PIRSR" id="PIRSR611284-1"/>
    </source>
</evidence>
<dbReference type="NCBIfam" id="NF005559">
    <property type="entry name" value="PRK07231.1"/>
    <property type="match status" value="1"/>
</dbReference>
<dbReference type="AlphaFoldDB" id="A0A0R1GZY4"/>
<comment type="pathway">
    <text evidence="1 10">Lipid metabolism; fatty acid biosynthesis.</text>
</comment>
<comment type="subunit">
    <text evidence="10">Homotetramer.</text>
</comment>
<name>A0A0R1GZY4_9LACO</name>
<evidence type="ECO:0000256" key="5">
    <source>
        <dbReference type="ARBA" id="ARBA00023002"/>
    </source>
</evidence>
<keyword evidence="6 10" id="KW-0275">Fatty acid biosynthesis</keyword>
<dbReference type="NCBIfam" id="NF009466">
    <property type="entry name" value="PRK12826.1-2"/>
    <property type="match status" value="1"/>
</dbReference>
<sequence length="243" mass="25855">MDLKDKVVLITGSSRGIGAAMAQAFAQAGAKLVLNSRHAATEQVTTFTAQGVTCTAIQADVADPDQVKQMIKTIKSEFGQLDVVINNAGVTEDKLLIRMQPADFEKVLQTNLVGTFNVTSKALPLLLKQRSGCIINIASVIGLTGNIGQANYAASKAGIIGFTKSVAQEAALRQVRCNAIAPGMIDTDMTAVLDEKRQADILERIPLKRFGQPTEVAQTALFLAQNDYLTGQTIAIDGGLTMY</sequence>
<evidence type="ECO:0000256" key="1">
    <source>
        <dbReference type="ARBA" id="ARBA00005194"/>
    </source>
</evidence>
<feature type="binding site" evidence="9">
    <location>
        <position position="87"/>
    </location>
    <ligand>
        <name>NADP(+)</name>
        <dbReference type="ChEBI" id="CHEBI:58349"/>
    </ligand>
</feature>
<comment type="catalytic activity">
    <reaction evidence="7 10">
        <text>a (3R)-hydroxyacyl-[ACP] + NADP(+) = a 3-oxoacyl-[ACP] + NADPH + H(+)</text>
        <dbReference type="Rhea" id="RHEA:17397"/>
        <dbReference type="Rhea" id="RHEA-COMP:9916"/>
        <dbReference type="Rhea" id="RHEA-COMP:9945"/>
        <dbReference type="ChEBI" id="CHEBI:15378"/>
        <dbReference type="ChEBI" id="CHEBI:57783"/>
        <dbReference type="ChEBI" id="CHEBI:58349"/>
        <dbReference type="ChEBI" id="CHEBI:78776"/>
        <dbReference type="ChEBI" id="CHEBI:78827"/>
        <dbReference type="EC" id="1.1.1.100"/>
    </reaction>
</comment>
<comment type="similarity">
    <text evidence="2 10">Belongs to the short-chain dehydrogenases/reductases (SDR) family.</text>
</comment>
<dbReference type="PANTHER" id="PTHR42879">
    <property type="entry name" value="3-OXOACYL-(ACYL-CARRIER-PROTEIN) REDUCTASE"/>
    <property type="match status" value="1"/>
</dbReference>
<dbReference type="OrthoDB" id="9803333at2"/>
<dbReference type="UniPathway" id="UPA00094"/>
<keyword evidence="13" id="KW-1185">Reference proteome</keyword>
<proteinExistence type="inferred from homology"/>
<feature type="binding site" evidence="9">
    <location>
        <begin position="12"/>
        <end position="15"/>
    </location>
    <ligand>
        <name>NADP(+)</name>
        <dbReference type="ChEBI" id="CHEBI:58349"/>
    </ligand>
</feature>
<dbReference type="PRINTS" id="PR00080">
    <property type="entry name" value="SDRFAMILY"/>
</dbReference>
<organism evidence="12 13">
    <name type="scientific">Loigolactobacillus bifermentans DSM 20003</name>
    <dbReference type="NCBI Taxonomy" id="1423726"/>
    <lineage>
        <taxon>Bacteria</taxon>
        <taxon>Bacillati</taxon>
        <taxon>Bacillota</taxon>
        <taxon>Bacilli</taxon>
        <taxon>Lactobacillales</taxon>
        <taxon>Lactobacillaceae</taxon>
        <taxon>Loigolactobacillus</taxon>
    </lineage>
</organism>
<feature type="domain" description="Ketoreductase" evidence="11">
    <location>
        <begin position="6"/>
        <end position="187"/>
    </location>
</feature>
<dbReference type="STRING" id="1423726.FC07_GL002209"/>
<reference evidence="12 13" key="1">
    <citation type="journal article" date="2015" name="Genome Announc.">
        <title>Expanding the biotechnology potential of lactobacilli through comparative genomics of 213 strains and associated genera.</title>
        <authorList>
            <person name="Sun Z."/>
            <person name="Harris H.M."/>
            <person name="McCann A."/>
            <person name="Guo C."/>
            <person name="Argimon S."/>
            <person name="Zhang W."/>
            <person name="Yang X."/>
            <person name="Jeffery I.B."/>
            <person name="Cooney J.C."/>
            <person name="Kagawa T.F."/>
            <person name="Liu W."/>
            <person name="Song Y."/>
            <person name="Salvetti E."/>
            <person name="Wrobel A."/>
            <person name="Rasinkangas P."/>
            <person name="Parkhill J."/>
            <person name="Rea M.C."/>
            <person name="O'Sullivan O."/>
            <person name="Ritari J."/>
            <person name="Douillard F.P."/>
            <person name="Paul Ross R."/>
            <person name="Yang R."/>
            <person name="Briner A.E."/>
            <person name="Felis G.E."/>
            <person name="de Vos W.M."/>
            <person name="Barrangou R."/>
            <person name="Klaenhammer T.R."/>
            <person name="Caufield P.W."/>
            <person name="Cui Y."/>
            <person name="Zhang H."/>
            <person name="O'Toole P.W."/>
        </authorList>
    </citation>
    <scope>NUCLEOTIDE SEQUENCE [LARGE SCALE GENOMIC DNA]</scope>
    <source>
        <strain evidence="12 13">DSM 20003</strain>
    </source>
</reference>
<keyword evidence="5 10" id="KW-0560">Oxidoreductase</keyword>
<dbReference type="Gene3D" id="3.40.50.720">
    <property type="entry name" value="NAD(P)-binding Rossmann-like Domain"/>
    <property type="match status" value="1"/>
</dbReference>
<dbReference type="GO" id="GO:0006633">
    <property type="term" value="P:fatty acid biosynthetic process"/>
    <property type="evidence" value="ECO:0007669"/>
    <property type="project" value="UniProtKB-UniPathway"/>
</dbReference>
<dbReference type="SUPFAM" id="SSF51735">
    <property type="entry name" value="NAD(P)-binding Rossmann-fold domains"/>
    <property type="match status" value="1"/>
</dbReference>